<dbReference type="Gene3D" id="3.10.129.10">
    <property type="entry name" value="Hotdog Thioesterase"/>
    <property type="match status" value="2"/>
</dbReference>
<reference evidence="1" key="1">
    <citation type="submission" date="2018-05" db="EMBL/GenBank/DDBJ databases">
        <authorList>
            <person name="Lanie J.A."/>
            <person name="Ng W.-L."/>
            <person name="Kazmierczak K.M."/>
            <person name="Andrzejewski T.M."/>
            <person name="Davidsen T.M."/>
            <person name="Wayne K.J."/>
            <person name="Tettelin H."/>
            <person name="Glass J.I."/>
            <person name="Rusch D."/>
            <person name="Podicherti R."/>
            <person name="Tsui H.-C.T."/>
            <person name="Winkler M.E."/>
        </authorList>
    </citation>
    <scope>NUCLEOTIDE SEQUENCE</scope>
</reference>
<dbReference type="InterPro" id="IPR029069">
    <property type="entry name" value="HotDog_dom_sf"/>
</dbReference>
<evidence type="ECO:0008006" key="2">
    <source>
        <dbReference type="Google" id="ProtNLM"/>
    </source>
</evidence>
<evidence type="ECO:0000313" key="1">
    <source>
        <dbReference type="EMBL" id="SUZ51504.1"/>
    </source>
</evidence>
<organism evidence="1">
    <name type="scientific">marine metagenome</name>
    <dbReference type="NCBI Taxonomy" id="408172"/>
    <lineage>
        <taxon>unclassified sequences</taxon>
        <taxon>metagenomes</taxon>
        <taxon>ecological metagenomes</taxon>
    </lineage>
</organism>
<dbReference type="PANTHER" id="PTHR43664:SF1">
    <property type="entry name" value="BETA-METHYLMALYL-COA DEHYDRATASE"/>
    <property type="match status" value="1"/>
</dbReference>
<sequence length="340" mass="36793">VPDDSLVRVDHDDHDPGPYFDDLVVGQSLDPAPAVTIGPGEAATYQAICGDPLATSLSRPLAEAVTGRPGALVNPALVLHVSIGQSTVATRRVIANLFYRGVVLHRPVRHGETLHTTVEVRGLSELSRRDDRPARGLVLLGIHTVRVDDGATVADYERCAMLRFRDATTTTGHDDDLGAVDPQIHLGDWEGRIPPDWDPTPLTPVAVKSWQVGVRRSDGLRDTVTLAPELARLTQNQAPVHRDPALDPDGRRLVYGGHTIGLAQASLVRMLPDTATVLGWQACDHLAPVFEGDVLACHHTLLDERPAAGGRLRAVRVEVDSDRGDETVQVLDWRVVTWGA</sequence>
<feature type="non-terminal residue" evidence="1">
    <location>
        <position position="1"/>
    </location>
</feature>
<proteinExistence type="predicted"/>
<dbReference type="SUPFAM" id="SSF54637">
    <property type="entry name" value="Thioesterase/thiol ester dehydrase-isomerase"/>
    <property type="match status" value="2"/>
</dbReference>
<dbReference type="AlphaFoldDB" id="A0A381NBR8"/>
<name>A0A381NBR8_9ZZZZ</name>
<dbReference type="EMBL" id="UINC01000223">
    <property type="protein sequence ID" value="SUZ51504.1"/>
    <property type="molecule type" value="Genomic_DNA"/>
</dbReference>
<gene>
    <name evidence="1" type="ORF">METZ01_LOCUS4358</name>
</gene>
<dbReference type="PANTHER" id="PTHR43664">
    <property type="entry name" value="MONOAMINE OXIDASE-RELATED"/>
    <property type="match status" value="1"/>
</dbReference>
<protein>
    <recommendedName>
        <fullName evidence="2">N-terminal of MaoC-like dehydratase domain-containing protein</fullName>
    </recommendedName>
</protein>
<dbReference type="InterPro" id="IPR052342">
    <property type="entry name" value="MCH/BMMD"/>
</dbReference>
<accession>A0A381NBR8</accession>